<feature type="transmembrane region" description="Helical" evidence="2">
    <location>
        <begin position="231"/>
        <end position="253"/>
    </location>
</feature>
<proteinExistence type="inferred from homology"/>
<evidence type="ECO:0000256" key="2">
    <source>
        <dbReference type="SAM" id="Phobius"/>
    </source>
</evidence>
<comment type="caution">
    <text evidence="4">The sequence shown here is derived from an EMBL/GenBank/DDBJ whole genome shotgun (WGS) entry which is preliminary data.</text>
</comment>
<feature type="transmembrane region" description="Helical" evidence="2">
    <location>
        <begin position="33"/>
        <end position="55"/>
    </location>
</feature>
<accession>A0ABP9RNN8</accession>
<keyword evidence="2" id="KW-0472">Membrane</keyword>
<dbReference type="RefSeq" id="WP_345628238.1">
    <property type="nucleotide sequence ID" value="NZ_BAABJQ010000005.1"/>
</dbReference>
<keyword evidence="2" id="KW-0812">Transmembrane</keyword>
<dbReference type="InterPro" id="IPR000620">
    <property type="entry name" value="EamA_dom"/>
</dbReference>
<sequence length="278" mass="28002">MLPILLAGASAAVWGTSDFCGGKATQRGNALTVTVLSQLWGLPLLALALVVIGGGSPSVGAFGWGLLAGLAGFIGILLLYGGLAQGAMAIFAPVTAVGSALVPLIAGLILERTPSVLQLLGAGCAIVAIGMVSLTGGGRTKVTPRLVALALTSGAMFGIFFTLLGRTGGTSAGLWPLLAVRFASVGAGLLVSARTRTSLRLTRQSLRWATVAGPLDILANVLYVQAADRDLLSVVAPVAALYPVSTVLLALAVDRERVRVVQFVGLGLAAVALVLVAT</sequence>
<dbReference type="Proteomes" id="UP001501570">
    <property type="component" value="Unassembled WGS sequence"/>
</dbReference>
<reference evidence="5" key="1">
    <citation type="journal article" date="2019" name="Int. J. Syst. Evol. Microbiol.">
        <title>The Global Catalogue of Microorganisms (GCM) 10K type strain sequencing project: providing services to taxonomists for standard genome sequencing and annotation.</title>
        <authorList>
            <consortium name="The Broad Institute Genomics Platform"/>
            <consortium name="The Broad Institute Genome Sequencing Center for Infectious Disease"/>
            <person name="Wu L."/>
            <person name="Ma J."/>
        </authorList>
    </citation>
    <scope>NUCLEOTIDE SEQUENCE [LARGE SCALE GENOMIC DNA]</scope>
    <source>
        <strain evidence="5">JCM 18304</strain>
    </source>
</reference>
<protein>
    <recommendedName>
        <fullName evidence="3">EamA domain-containing protein</fullName>
    </recommendedName>
</protein>
<evidence type="ECO:0000313" key="5">
    <source>
        <dbReference type="Proteomes" id="UP001501570"/>
    </source>
</evidence>
<feature type="transmembrane region" description="Helical" evidence="2">
    <location>
        <begin position="146"/>
        <end position="166"/>
    </location>
</feature>
<keyword evidence="5" id="KW-1185">Reference proteome</keyword>
<dbReference type="InterPro" id="IPR037185">
    <property type="entry name" value="EmrE-like"/>
</dbReference>
<name>A0ABP9RNN8_9ACTN</name>
<feature type="transmembrane region" description="Helical" evidence="2">
    <location>
        <begin position="172"/>
        <end position="193"/>
    </location>
</feature>
<dbReference type="SUPFAM" id="SSF103481">
    <property type="entry name" value="Multidrug resistance efflux transporter EmrE"/>
    <property type="match status" value="2"/>
</dbReference>
<evidence type="ECO:0000259" key="3">
    <source>
        <dbReference type="Pfam" id="PF00892"/>
    </source>
</evidence>
<feature type="domain" description="EamA" evidence="3">
    <location>
        <begin position="147"/>
        <end position="277"/>
    </location>
</feature>
<comment type="similarity">
    <text evidence="1">Belongs to the EamA transporter family.</text>
</comment>
<organism evidence="4 5">
    <name type="scientific">Rugosimonospora acidiphila</name>
    <dbReference type="NCBI Taxonomy" id="556531"/>
    <lineage>
        <taxon>Bacteria</taxon>
        <taxon>Bacillati</taxon>
        <taxon>Actinomycetota</taxon>
        <taxon>Actinomycetes</taxon>
        <taxon>Micromonosporales</taxon>
        <taxon>Micromonosporaceae</taxon>
        <taxon>Rugosimonospora</taxon>
    </lineage>
</organism>
<feature type="transmembrane region" description="Helical" evidence="2">
    <location>
        <begin position="205"/>
        <end position="225"/>
    </location>
</feature>
<keyword evidence="2" id="KW-1133">Transmembrane helix</keyword>
<feature type="transmembrane region" description="Helical" evidence="2">
    <location>
        <begin position="116"/>
        <end position="134"/>
    </location>
</feature>
<evidence type="ECO:0000313" key="4">
    <source>
        <dbReference type="EMBL" id="GAA5182629.1"/>
    </source>
</evidence>
<feature type="transmembrane region" description="Helical" evidence="2">
    <location>
        <begin position="260"/>
        <end position="277"/>
    </location>
</feature>
<evidence type="ECO:0000256" key="1">
    <source>
        <dbReference type="ARBA" id="ARBA00007362"/>
    </source>
</evidence>
<feature type="domain" description="EamA" evidence="3">
    <location>
        <begin position="3"/>
        <end position="133"/>
    </location>
</feature>
<feature type="transmembrane region" description="Helical" evidence="2">
    <location>
        <begin position="87"/>
        <end position="110"/>
    </location>
</feature>
<gene>
    <name evidence="4" type="ORF">GCM10023322_19950</name>
</gene>
<feature type="transmembrane region" description="Helical" evidence="2">
    <location>
        <begin position="61"/>
        <end position="80"/>
    </location>
</feature>
<dbReference type="EMBL" id="BAABJQ010000005">
    <property type="protein sequence ID" value="GAA5182629.1"/>
    <property type="molecule type" value="Genomic_DNA"/>
</dbReference>
<dbReference type="Pfam" id="PF00892">
    <property type="entry name" value="EamA"/>
    <property type="match status" value="2"/>
</dbReference>